<proteinExistence type="predicted"/>
<organism evidence="1 2">
    <name type="scientific">Russula earlei</name>
    <dbReference type="NCBI Taxonomy" id="71964"/>
    <lineage>
        <taxon>Eukaryota</taxon>
        <taxon>Fungi</taxon>
        <taxon>Dikarya</taxon>
        <taxon>Basidiomycota</taxon>
        <taxon>Agaricomycotina</taxon>
        <taxon>Agaricomycetes</taxon>
        <taxon>Russulales</taxon>
        <taxon>Russulaceae</taxon>
        <taxon>Russula</taxon>
    </lineage>
</organism>
<keyword evidence="2" id="KW-1185">Reference proteome</keyword>
<accession>A0ACC0U7Y6</accession>
<reference evidence="1" key="1">
    <citation type="submission" date="2021-03" db="EMBL/GenBank/DDBJ databases">
        <title>Evolutionary priming and transition to the ectomycorrhizal habit in an iconic lineage of mushroom-forming fungi: is preadaptation a requirement?</title>
        <authorList>
            <consortium name="DOE Joint Genome Institute"/>
            <person name="Looney B.P."/>
            <person name="Miyauchi S."/>
            <person name="Morin E."/>
            <person name="Drula E."/>
            <person name="Courty P.E."/>
            <person name="Chicoki N."/>
            <person name="Fauchery L."/>
            <person name="Kohler A."/>
            <person name="Kuo A."/>
            <person name="LaButti K."/>
            <person name="Pangilinan J."/>
            <person name="Lipzen A."/>
            <person name="Riley R."/>
            <person name="Andreopoulos W."/>
            <person name="He G."/>
            <person name="Johnson J."/>
            <person name="Barry K.W."/>
            <person name="Grigoriev I.V."/>
            <person name="Nagy L."/>
            <person name="Hibbett D."/>
            <person name="Henrissat B."/>
            <person name="Matheny P.B."/>
            <person name="Labbe J."/>
            <person name="Martin A.F."/>
        </authorList>
    </citation>
    <scope>NUCLEOTIDE SEQUENCE</scope>
    <source>
        <strain evidence="1">BPL698</strain>
    </source>
</reference>
<dbReference type="Proteomes" id="UP001207468">
    <property type="component" value="Unassembled WGS sequence"/>
</dbReference>
<gene>
    <name evidence="1" type="ORF">F5148DRAFT_1285522</name>
</gene>
<name>A0ACC0U7Y6_9AGAM</name>
<dbReference type="EMBL" id="JAGFNK010000136">
    <property type="protein sequence ID" value="KAI9507194.1"/>
    <property type="molecule type" value="Genomic_DNA"/>
</dbReference>
<protein>
    <submittedName>
        <fullName evidence="1">Uncharacterized protein</fullName>
    </submittedName>
</protein>
<comment type="caution">
    <text evidence="1">The sequence shown here is derived from an EMBL/GenBank/DDBJ whole genome shotgun (WGS) entry which is preliminary data.</text>
</comment>
<sequence>MTIFHLLPSVFENAFSTTLSLLMIPPPGNSFADHGLPQKIYSEPSTTSFALSLPSLKPDENPNKAVHPLQAPAEVLSSSVLGMRTSSIPTKRKWNSSPRSVNVSQLHEAQERVEQKRAKIAARVPSSTVPGPTQGTITSLADLYSQMRRDSGASIKQETSSVLPRTLSASEQGAVHRPQKLPSSASSPDPIAMGEDDNDIVMLRHVRPSSHEARARFKPIARLAPSSLLKPFSKAKLRTSTPEKRSQGSISAGATLQEKANVKVQDPVALHPSHLNSRSVRPSETITDLGAVPILFDFSLSHHLPTPNKGEGVERNDGSSLWWHNPSFEARAKADIRRTLRDLLPADTGRDPPPPGGGTDGWRAEVRPRQPRERMWAERLEDAFGPGPLDRGIGRKPRRIAVSTVFSVQLF</sequence>
<evidence type="ECO:0000313" key="1">
    <source>
        <dbReference type="EMBL" id="KAI9507194.1"/>
    </source>
</evidence>
<evidence type="ECO:0000313" key="2">
    <source>
        <dbReference type="Proteomes" id="UP001207468"/>
    </source>
</evidence>